<evidence type="ECO:0000256" key="14">
    <source>
        <dbReference type="PROSITE-ProRule" id="PRU00110"/>
    </source>
</evidence>
<dbReference type="InterPro" id="IPR011006">
    <property type="entry name" value="CheY-like_superfamily"/>
</dbReference>
<evidence type="ECO:0000256" key="4">
    <source>
        <dbReference type="ARBA" id="ARBA00022475"/>
    </source>
</evidence>
<evidence type="ECO:0000256" key="2">
    <source>
        <dbReference type="ARBA" id="ARBA00004429"/>
    </source>
</evidence>
<evidence type="ECO:0000313" key="20">
    <source>
        <dbReference type="EMBL" id="NKE45739.1"/>
    </source>
</evidence>
<dbReference type="SUPFAM" id="SSF55874">
    <property type="entry name" value="ATPase domain of HSP90 chaperone/DNA topoisomerase II/histidine kinase"/>
    <property type="match status" value="1"/>
</dbReference>
<keyword evidence="12" id="KW-0902">Two-component regulatory system</keyword>
<keyword evidence="9" id="KW-0418">Kinase</keyword>
<keyword evidence="10" id="KW-0067">ATP-binding</keyword>
<dbReference type="Gene3D" id="1.20.120.160">
    <property type="entry name" value="HPT domain"/>
    <property type="match status" value="1"/>
</dbReference>
<dbReference type="InterPro" id="IPR008207">
    <property type="entry name" value="Sig_transdc_His_kin_Hpt_dom"/>
</dbReference>
<evidence type="ECO:0000259" key="17">
    <source>
        <dbReference type="PROSITE" id="PS50109"/>
    </source>
</evidence>
<feature type="modified residue" description="4-aspartylphosphate" evidence="15">
    <location>
        <position position="759"/>
    </location>
</feature>
<dbReference type="RefSeq" id="WP_168050283.1">
    <property type="nucleotide sequence ID" value="NZ_JAATJR010000004.1"/>
</dbReference>
<dbReference type="InterPro" id="IPR036890">
    <property type="entry name" value="HATPase_C_sf"/>
</dbReference>
<protein>
    <recommendedName>
        <fullName evidence="3">histidine kinase</fullName>
        <ecNumber evidence="3">2.7.13.3</ecNumber>
    </recommendedName>
</protein>
<dbReference type="InterPro" id="IPR004358">
    <property type="entry name" value="Sig_transdc_His_kin-like_C"/>
</dbReference>
<dbReference type="PANTHER" id="PTHR43047:SF64">
    <property type="entry name" value="HISTIDINE KINASE CONTAINING CHEY-HOMOLOGOUS RECEIVER DOMAIN AND PAS DOMAIN-RELATED"/>
    <property type="match status" value="1"/>
</dbReference>
<keyword evidence="8 16" id="KW-0812">Transmembrane</keyword>
<dbReference type="Pfam" id="PF02518">
    <property type="entry name" value="HATPase_c"/>
    <property type="match status" value="1"/>
</dbReference>
<dbReference type="CDD" id="cd18773">
    <property type="entry name" value="PDC1_HK_sensor"/>
    <property type="match status" value="1"/>
</dbReference>
<keyword evidence="7" id="KW-0808">Transferase</keyword>
<evidence type="ECO:0000256" key="8">
    <source>
        <dbReference type="ARBA" id="ARBA00022692"/>
    </source>
</evidence>
<dbReference type="SUPFAM" id="SSF52172">
    <property type="entry name" value="CheY-like"/>
    <property type="match status" value="1"/>
</dbReference>
<evidence type="ECO:0000256" key="7">
    <source>
        <dbReference type="ARBA" id="ARBA00022679"/>
    </source>
</evidence>
<keyword evidence="21" id="KW-1185">Reference proteome</keyword>
<dbReference type="EC" id="2.7.13.3" evidence="3"/>
<evidence type="ECO:0000256" key="6">
    <source>
        <dbReference type="ARBA" id="ARBA00022553"/>
    </source>
</evidence>
<comment type="caution">
    <text evidence="20">The sequence shown here is derived from an EMBL/GenBank/DDBJ whole genome shotgun (WGS) entry which is preliminary data.</text>
</comment>
<evidence type="ECO:0000256" key="3">
    <source>
        <dbReference type="ARBA" id="ARBA00012438"/>
    </source>
</evidence>
<dbReference type="SMART" id="SM00448">
    <property type="entry name" value="REC"/>
    <property type="match status" value="1"/>
</dbReference>
<dbReference type="SUPFAM" id="SSF55785">
    <property type="entry name" value="PYP-like sensor domain (PAS domain)"/>
    <property type="match status" value="1"/>
</dbReference>
<keyword evidence="11 16" id="KW-1133">Transmembrane helix</keyword>
<dbReference type="CDD" id="cd00082">
    <property type="entry name" value="HisKA"/>
    <property type="match status" value="1"/>
</dbReference>
<feature type="modified residue" description="Phosphohistidine" evidence="14">
    <location>
        <position position="899"/>
    </location>
</feature>
<evidence type="ECO:0000256" key="11">
    <source>
        <dbReference type="ARBA" id="ARBA00022989"/>
    </source>
</evidence>
<dbReference type="Pfam" id="PF12860">
    <property type="entry name" value="PAS_7"/>
    <property type="match status" value="1"/>
</dbReference>
<dbReference type="InterPro" id="IPR003594">
    <property type="entry name" value="HATPase_dom"/>
</dbReference>
<gene>
    <name evidence="20" type="ORF">HB662_13190</name>
</gene>
<feature type="domain" description="Response regulatory" evidence="18">
    <location>
        <begin position="710"/>
        <end position="827"/>
    </location>
</feature>
<keyword evidence="6 15" id="KW-0597">Phosphoprotein</keyword>
<dbReference type="Gene3D" id="3.30.565.10">
    <property type="entry name" value="Histidine kinase-like ATPase, C-terminal domain"/>
    <property type="match status" value="1"/>
</dbReference>
<comment type="catalytic activity">
    <reaction evidence="1">
        <text>ATP + protein L-histidine = ADP + protein N-phospho-L-histidine.</text>
        <dbReference type="EC" id="2.7.13.3"/>
    </reaction>
</comment>
<dbReference type="Gene3D" id="3.40.50.2300">
    <property type="match status" value="1"/>
</dbReference>
<dbReference type="Gene3D" id="3.30.450.20">
    <property type="entry name" value="PAS domain"/>
    <property type="match status" value="2"/>
</dbReference>
<dbReference type="Pfam" id="PF00512">
    <property type="entry name" value="HisKA"/>
    <property type="match status" value="1"/>
</dbReference>
<keyword evidence="5" id="KW-0997">Cell inner membrane</keyword>
<feature type="transmembrane region" description="Helical" evidence="16">
    <location>
        <begin position="281"/>
        <end position="303"/>
    </location>
</feature>
<evidence type="ECO:0000256" key="9">
    <source>
        <dbReference type="ARBA" id="ARBA00022777"/>
    </source>
</evidence>
<feature type="domain" description="Histidine kinase" evidence="17">
    <location>
        <begin position="461"/>
        <end position="682"/>
    </location>
</feature>
<dbReference type="PANTHER" id="PTHR43047">
    <property type="entry name" value="TWO-COMPONENT HISTIDINE PROTEIN KINASE"/>
    <property type="match status" value="1"/>
</dbReference>
<dbReference type="PROSITE" id="PS50109">
    <property type="entry name" value="HIS_KIN"/>
    <property type="match status" value="1"/>
</dbReference>
<reference evidence="20 21" key="1">
    <citation type="submission" date="2020-03" db="EMBL/GenBank/DDBJ databases">
        <title>Roseomonas selenitidurans sp. nov. isolated from soil.</title>
        <authorList>
            <person name="Liu H."/>
        </authorList>
    </citation>
    <scope>NUCLEOTIDE SEQUENCE [LARGE SCALE GENOMIC DNA]</scope>
    <source>
        <strain evidence="20 21">JCM 15073</strain>
    </source>
</reference>
<dbReference type="SUPFAM" id="SSF47384">
    <property type="entry name" value="Homodimeric domain of signal transducing histidine kinase"/>
    <property type="match status" value="1"/>
</dbReference>
<sequence length="975" mass="103883">MQTARRLRLAVLAAVILLLLAQVVATAMLLERSREAALTAATDTADRVSRAVESSINRSFVQVDAMLAGLPAILAPYARDGRFDANAAGRVMRELNNQNFTFRDVLLVRDDGMPIATSLAVSRRRPLPLPLGAAFMDATPNAGSVMIGGPVQNPATGEWALFFARPVVMPVLGAITAVAEVPVPMVGSLLAVGGSAPGLRITLERDDGTLLAALPHDETRIGRRLALTAAALTGVAETRSRFNGEPVLIAVRPTLYPSFSIVTTIELQAALQGWSTDRERALFVSAAFAALVLALAAALLLGLRQREKVEAERARWRSTLENALESMSDGFVMFGPDDRLIACNQRYKEFYAISAPFIKAGAAFRDIMREGARRGQYPQAVGDIEAFVDEMDQWRHANNPPIERLLPDGRWVLITERSTPDGGTVGIRTDITPLKRAMDDLAQARDTARAAGEAKSQFLARMSHELRTPLNGVLGFAQVLLRDPNLSEEQRDQVMTLHEAGQHLLELVNSLLDLSKIEAGKLDLHLRDVAVRPLLEACAGLLAPEVDRKGMTLTLDIAPGTPEAVEADATRVRQMLLNLLSNAVKFTPPGGKVDFRAGPMPEGRPGLRIEVQDTGPGVPPEKRHLLFEDFSQLFPVAGQEGAGTGLGLAISARLAAAMGGRIGCDSESGPGARFWVELPLKQVPLPAVVASAPATRPAEPAPATPGRSLRILVADDVAANRMVARAMLVGAGHRVDSAADGAEALAAVERDAYDVVLMDVQMPVMDGLEATRRIRALDSARRRVPVLAVTASALPEQVAACRAAGMDGHLAKPIDRESLIAAVARLAAGDTLPGITTAAIADAQQPLLDEAALRNLAADLGPTADVVISEFVSEVRMGFETLSVPGIAQDLPRLRHAAHRMLGAARTLGARRLGAVTEGLQKEIHAERDPAAPLRLVLDTAAATLPLIEAPLEFSAENDPAPRSRAARLAQGVAD</sequence>
<dbReference type="InterPro" id="IPR003661">
    <property type="entry name" value="HisK_dim/P_dom"/>
</dbReference>
<organism evidence="20 21">
    <name type="scientific">Falsiroseomonas frigidaquae</name>
    <dbReference type="NCBI Taxonomy" id="487318"/>
    <lineage>
        <taxon>Bacteria</taxon>
        <taxon>Pseudomonadati</taxon>
        <taxon>Pseudomonadota</taxon>
        <taxon>Alphaproteobacteria</taxon>
        <taxon>Acetobacterales</taxon>
        <taxon>Roseomonadaceae</taxon>
        <taxon>Falsiroseomonas</taxon>
    </lineage>
</organism>
<evidence type="ECO:0000256" key="16">
    <source>
        <dbReference type="SAM" id="Phobius"/>
    </source>
</evidence>
<dbReference type="CDD" id="cd16922">
    <property type="entry name" value="HATPase_EvgS-ArcB-TorS-like"/>
    <property type="match status" value="1"/>
</dbReference>
<feature type="domain" description="HPt" evidence="19">
    <location>
        <begin position="860"/>
        <end position="955"/>
    </location>
</feature>
<dbReference type="CDD" id="cd17546">
    <property type="entry name" value="REC_hyHK_CKI1_RcsC-like"/>
    <property type="match status" value="1"/>
</dbReference>
<keyword evidence="10" id="KW-0547">Nucleotide-binding</keyword>
<dbReference type="SUPFAM" id="SSF47226">
    <property type="entry name" value="Histidine-containing phosphotransfer domain, HPT domain"/>
    <property type="match status" value="1"/>
</dbReference>
<dbReference type="Pfam" id="PF00072">
    <property type="entry name" value="Response_reg"/>
    <property type="match status" value="1"/>
</dbReference>
<evidence type="ECO:0000256" key="12">
    <source>
        <dbReference type="ARBA" id="ARBA00023012"/>
    </source>
</evidence>
<dbReference type="PROSITE" id="PS50110">
    <property type="entry name" value="RESPONSE_REGULATORY"/>
    <property type="match status" value="1"/>
</dbReference>
<accession>A0ABX1F0A5</accession>
<evidence type="ECO:0000259" key="19">
    <source>
        <dbReference type="PROSITE" id="PS50894"/>
    </source>
</evidence>
<evidence type="ECO:0000256" key="13">
    <source>
        <dbReference type="ARBA" id="ARBA00023136"/>
    </source>
</evidence>
<dbReference type="InterPro" id="IPR001789">
    <property type="entry name" value="Sig_transdc_resp-reg_receiver"/>
</dbReference>
<dbReference type="PROSITE" id="PS50894">
    <property type="entry name" value="HPT"/>
    <property type="match status" value="1"/>
</dbReference>
<evidence type="ECO:0000256" key="10">
    <source>
        <dbReference type="ARBA" id="ARBA00022840"/>
    </source>
</evidence>
<dbReference type="InterPro" id="IPR035965">
    <property type="entry name" value="PAS-like_dom_sf"/>
</dbReference>
<comment type="subcellular location">
    <subcellularLocation>
        <location evidence="2">Cell inner membrane</location>
        <topology evidence="2">Multi-pass membrane protein</topology>
    </subcellularLocation>
</comment>
<dbReference type="SMART" id="SM00387">
    <property type="entry name" value="HATPase_c"/>
    <property type="match status" value="1"/>
</dbReference>
<dbReference type="PRINTS" id="PR00344">
    <property type="entry name" value="BCTRLSENSOR"/>
</dbReference>
<evidence type="ECO:0000256" key="15">
    <source>
        <dbReference type="PROSITE-ProRule" id="PRU00169"/>
    </source>
</evidence>
<proteinExistence type="predicted"/>
<evidence type="ECO:0000259" key="18">
    <source>
        <dbReference type="PROSITE" id="PS50110"/>
    </source>
</evidence>
<evidence type="ECO:0000256" key="5">
    <source>
        <dbReference type="ARBA" id="ARBA00022519"/>
    </source>
</evidence>
<dbReference type="InterPro" id="IPR005467">
    <property type="entry name" value="His_kinase_dom"/>
</dbReference>
<keyword evidence="13 16" id="KW-0472">Membrane</keyword>
<keyword evidence="4" id="KW-1003">Cell membrane</keyword>
<evidence type="ECO:0000313" key="21">
    <source>
        <dbReference type="Proteomes" id="UP000765160"/>
    </source>
</evidence>
<dbReference type="Proteomes" id="UP000765160">
    <property type="component" value="Unassembled WGS sequence"/>
</dbReference>
<dbReference type="InterPro" id="IPR036097">
    <property type="entry name" value="HisK_dim/P_sf"/>
</dbReference>
<dbReference type="Gene3D" id="1.10.287.130">
    <property type="match status" value="1"/>
</dbReference>
<dbReference type="InterPro" id="IPR036641">
    <property type="entry name" value="HPT_dom_sf"/>
</dbReference>
<name>A0ABX1F0A5_9PROT</name>
<dbReference type="SMART" id="SM00388">
    <property type="entry name" value="HisKA"/>
    <property type="match status" value="1"/>
</dbReference>
<dbReference type="EMBL" id="JAAVTX010000004">
    <property type="protein sequence ID" value="NKE45739.1"/>
    <property type="molecule type" value="Genomic_DNA"/>
</dbReference>
<evidence type="ECO:0000256" key="1">
    <source>
        <dbReference type="ARBA" id="ARBA00000085"/>
    </source>
</evidence>
<dbReference type="Pfam" id="PF01627">
    <property type="entry name" value="Hpt"/>
    <property type="match status" value="1"/>
</dbReference>